<organism evidence="5">
    <name type="scientific">marine metagenome</name>
    <dbReference type="NCBI Taxonomy" id="408172"/>
    <lineage>
        <taxon>unclassified sequences</taxon>
        <taxon>metagenomes</taxon>
        <taxon>ecological metagenomes</taxon>
    </lineage>
</organism>
<dbReference type="Gene3D" id="1.10.443.10">
    <property type="entry name" value="Intergrase catalytic core"/>
    <property type="match status" value="1"/>
</dbReference>
<dbReference type="InterPro" id="IPR010998">
    <property type="entry name" value="Integrase_recombinase_N"/>
</dbReference>
<comment type="similarity">
    <text evidence="1">Belongs to the 'phage' integrase family.</text>
</comment>
<sequence>MARISARVLKSGIPSFTAEIRLQGYPHTSKTFRTKTEAKKWAKLKEVQMLEGKYNGTPLSTQKRLKDAIKRFLESPRTNKSWLKQKRNKPMLKFWQKELGHHRLADLRAAMIVEKRDKLSLGLTYRKKLRSPATCNRYISGLSVILQLCVEEWGWLEQNPARRIRRFPESEGSTRILTDEERFKLLKACHSTPDLYDIVLLALNTGARRSELEGLRWGEVDLKEEMVTFRRTKNGKDRTIPLS</sequence>
<dbReference type="PANTHER" id="PTHR30349">
    <property type="entry name" value="PHAGE INTEGRASE-RELATED"/>
    <property type="match status" value="1"/>
</dbReference>
<dbReference type="GO" id="GO:0003677">
    <property type="term" value="F:DNA binding"/>
    <property type="evidence" value="ECO:0007669"/>
    <property type="project" value="UniProtKB-KW"/>
</dbReference>
<protein>
    <recommendedName>
        <fullName evidence="4">Tyr recombinase domain-containing protein</fullName>
    </recommendedName>
</protein>
<keyword evidence="3" id="KW-0233">DNA recombination</keyword>
<dbReference type="InterPro" id="IPR011010">
    <property type="entry name" value="DNA_brk_join_enz"/>
</dbReference>
<dbReference type="EMBL" id="UINC01109025">
    <property type="protein sequence ID" value="SVC75567.1"/>
    <property type="molecule type" value="Genomic_DNA"/>
</dbReference>
<dbReference type="InterPro" id="IPR002104">
    <property type="entry name" value="Integrase_catalytic"/>
</dbReference>
<dbReference type="PROSITE" id="PS51898">
    <property type="entry name" value="TYR_RECOMBINASE"/>
    <property type="match status" value="1"/>
</dbReference>
<accession>A0A382PRS2</accession>
<name>A0A382PRS2_9ZZZZ</name>
<dbReference type="GO" id="GO:0006310">
    <property type="term" value="P:DNA recombination"/>
    <property type="evidence" value="ECO:0007669"/>
    <property type="project" value="UniProtKB-KW"/>
</dbReference>
<reference evidence="5" key="1">
    <citation type="submission" date="2018-05" db="EMBL/GenBank/DDBJ databases">
        <authorList>
            <person name="Lanie J.A."/>
            <person name="Ng W.-L."/>
            <person name="Kazmierczak K.M."/>
            <person name="Andrzejewski T.M."/>
            <person name="Davidsen T.M."/>
            <person name="Wayne K.J."/>
            <person name="Tettelin H."/>
            <person name="Glass J.I."/>
            <person name="Rusch D."/>
            <person name="Podicherti R."/>
            <person name="Tsui H.-C.T."/>
            <person name="Winkler M.E."/>
        </authorList>
    </citation>
    <scope>NUCLEOTIDE SEQUENCE</scope>
</reference>
<gene>
    <name evidence="5" type="ORF">METZ01_LOCUS328421</name>
</gene>
<dbReference type="Pfam" id="PF00589">
    <property type="entry name" value="Phage_integrase"/>
    <property type="match status" value="1"/>
</dbReference>
<evidence type="ECO:0000313" key="5">
    <source>
        <dbReference type="EMBL" id="SVC75567.1"/>
    </source>
</evidence>
<evidence type="ECO:0000256" key="2">
    <source>
        <dbReference type="ARBA" id="ARBA00023125"/>
    </source>
</evidence>
<evidence type="ECO:0000259" key="4">
    <source>
        <dbReference type="PROSITE" id="PS51898"/>
    </source>
</evidence>
<keyword evidence="2" id="KW-0238">DNA-binding</keyword>
<dbReference type="InterPro" id="IPR050090">
    <property type="entry name" value="Tyrosine_recombinase_XerCD"/>
</dbReference>
<dbReference type="AlphaFoldDB" id="A0A382PRS2"/>
<feature type="domain" description="Tyr recombinase" evidence="4">
    <location>
        <begin position="172"/>
        <end position="243"/>
    </location>
</feature>
<dbReference type="SUPFAM" id="SSF56349">
    <property type="entry name" value="DNA breaking-rejoining enzymes"/>
    <property type="match status" value="1"/>
</dbReference>
<dbReference type="Gene3D" id="1.10.150.130">
    <property type="match status" value="1"/>
</dbReference>
<evidence type="ECO:0000256" key="3">
    <source>
        <dbReference type="ARBA" id="ARBA00023172"/>
    </source>
</evidence>
<dbReference type="PANTHER" id="PTHR30349:SF64">
    <property type="entry name" value="PROPHAGE INTEGRASE INTD-RELATED"/>
    <property type="match status" value="1"/>
</dbReference>
<proteinExistence type="inferred from homology"/>
<feature type="non-terminal residue" evidence="5">
    <location>
        <position position="243"/>
    </location>
</feature>
<dbReference type="GO" id="GO:0015074">
    <property type="term" value="P:DNA integration"/>
    <property type="evidence" value="ECO:0007669"/>
    <property type="project" value="InterPro"/>
</dbReference>
<evidence type="ECO:0000256" key="1">
    <source>
        <dbReference type="ARBA" id="ARBA00008857"/>
    </source>
</evidence>
<dbReference type="InterPro" id="IPR013762">
    <property type="entry name" value="Integrase-like_cat_sf"/>
</dbReference>